<accession>A0ABZ2NK23</accession>
<sequence length="72" mass="8319">MPKIDFQSVTVKLIQNSSGLFYGQNLQYKWKNKSRVYEGFGRVSGNSNKIFNNVTLDETQEKKAEDSNKKQN</sequence>
<dbReference type="Proteomes" id="UP001377337">
    <property type="component" value="Chromosome"/>
</dbReference>
<evidence type="ECO:0000313" key="1">
    <source>
        <dbReference type="EMBL" id="WXB97975.1"/>
    </source>
</evidence>
<dbReference type="EMBL" id="CP147407">
    <property type="protein sequence ID" value="WXB97975.1"/>
    <property type="molecule type" value="Genomic_DNA"/>
</dbReference>
<evidence type="ECO:0000313" key="2">
    <source>
        <dbReference type="Proteomes" id="UP001377337"/>
    </source>
</evidence>
<keyword evidence="2" id="KW-1185">Reference proteome</keyword>
<gene>
    <name evidence="1" type="ORF">WCV65_05725</name>
</gene>
<name>A0ABZ2NK23_9BACI</name>
<reference evidence="1 2" key="1">
    <citation type="submission" date="2024-02" db="EMBL/GenBank/DDBJ databases">
        <title>Seven novel Bacillus-like species.</title>
        <authorList>
            <person name="Liu G."/>
        </authorList>
    </citation>
    <scope>NUCLEOTIDE SEQUENCE [LARGE SCALE GENOMIC DNA]</scope>
    <source>
        <strain evidence="1 2">FJAT-52054</strain>
    </source>
</reference>
<protein>
    <submittedName>
        <fullName evidence="1">Uncharacterized protein</fullName>
    </submittedName>
</protein>
<dbReference type="RefSeq" id="WP_338780749.1">
    <property type="nucleotide sequence ID" value="NZ_CP147407.1"/>
</dbReference>
<proteinExistence type="predicted"/>
<organism evidence="1 2">
    <name type="scientific">Metabacillus sediminis</name>
    <dbReference type="NCBI Taxonomy" id="3117746"/>
    <lineage>
        <taxon>Bacteria</taxon>
        <taxon>Bacillati</taxon>
        <taxon>Bacillota</taxon>
        <taxon>Bacilli</taxon>
        <taxon>Bacillales</taxon>
        <taxon>Bacillaceae</taxon>
        <taxon>Metabacillus</taxon>
    </lineage>
</organism>